<reference evidence="1" key="2">
    <citation type="journal article" date="2008" name="Genome Biol.">
        <title>Improved genome assembly and evidence-based global gene model set for the chordate Ciona intestinalis: new insight into intron and operon populations.</title>
        <authorList>
            <person name="Satou Y."/>
            <person name="Mineta K."/>
            <person name="Ogasawara M."/>
            <person name="Sasakura Y."/>
            <person name="Shoguchi E."/>
            <person name="Ueno K."/>
            <person name="Yamada L."/>
            <person name="Matsumoto J."/>
            <person name="Wasserscheid J."/>
            <person name="Dewar K."/>
            <person name="Wiley G.B."/>
            <person name="Macmil S.L."/>
            <person name="Roe B.A."/>
            <person name="Zeller R.W."/>
            <person name="Hastings K.E."/>
            <person name="Lemaire P."/>
            <person name="Lindquist E."/>
            <person name="Endo T."/>
            <person name="Hotta K."/>
            <person name="Inaba K."/>
        </authorList>
    </citation>
    <scope>NUCLEOTIDE SEQUENCE [LARGE SCALE GENOMIC DNA]</scope>
    <source>
        <strain evidence="1">wild type</strain>
    </source>
</reference>
<accession>H2XRM2</accession>
<dbReference type="AlphaFoldDB" id="H2XRM2"/>
<dbReference type="Ensembl" id="ENSCINT00000034423.1">
    <property type="protein sequence ID" value="ENSCINP00000032306.1"/>
    <property type="gene ID" value="ENSCING00000022519.1"/>
</dbReference>
<reference evidence="2" key="1">
    <citation type="journal article" date="2002" name="Science">
        <title>The draft genome of Ciona intestinalis: insights into chordate and vertebrate origins.</title>
        <authorList>
            <person name="Dehal P."/>
            <person name="Satou Y."/>
            <person name="Campbell R.K."/>
            <person name="Chapman J."/>
            <person name="Degnan B."/>
            <person name="De Tomaso A."/>
            <person name="Davidson B."/>
            <person name="Di Gregorio A."/>
            <person name="Gelpke M."/>
            <person name="Goodstein D.M."/>
            <person name="Harafuji N."/>
            <person name="Hastings K.E."/>
            <person name="Ho I."/>
            <person name="Hotta K."/>
            <person name="Huang W."/>
            <person name="Kawashima T."/>
            <person name="Lemaire P."/>
            <person name="Martinez D."/>
            <person name="Meinertzhagen I.A."/>
            <person name="Necula S."/>
            <person name="Nonaka M."/>
            <person name="Putnam N."/>
            <person name="Rash S."/>
            <person name="Saiga H."/>
            <person name="Satake M."/>
            <person name="Terry A."/>
            <person name="Yamada L."/>
            <person name="Wang H.G."/>
            <person name="Awazu S."/>
            <person name="Azumi K."/>
            <person name="Boore J."/>
            <person name="Branno M."/>
            <person name="Chin-Bow S."/>
            <person name="DeSantis R."/>
            <person name="Doyle S."/>
            <person name="Francino P."/>
            <person name="Keys D.N."/>
            <person name="Haga S."/>
            <person name="Hayashi H."/>
            <person name="Hino K."/>
            <person name="Imai K.S."/>
            <person name="Inaba K."/>
            <person name="Kano S."/>
            <person name="Kobayashi K."/>
            <person name="Kobayashi M."/>
            <person name="Lee B.I."/>
            <person name="Makabe K.W."/>
            <person name="Manohar C."/>
            <person name="Matassi G."/>
            <person name="Medina M."/>
            <person name="Mochizuki Y."/>
            <person name="Mount S."/>
            <person name="Morishita T."/>
            <person name="Miura S."/>
            <person name="Nakayama A."/>
            <person name="Nishizaka S."/>
            <person name="Nomoto H."/>
            <person name="Ohta F."/>
            <person name="Oishi K."/>
            <person name="Rigoutsos I."/>
            <person name="Sano M."/>
            <person name="Sasaki A."/>
            <person name="Sasakura Y."/>
            <person name="Shoguchi E."/>
            <person name="Shin-i T."/>
            <person name="Spagnuolo A."/>
            <person name="Stainier D."/>
            <person name="Suzuki M.M."/>
            <person name="Tassy O."/>
            <person name="Takatori N."/>
            <person name="Tokuoka M."/>
            <person name="Yagi K."/>
            <person name="Yoshizaki F."/>
            <person name="Wada S."/>
            <person name="Zhang C."/>
            <person name="Hyatt P.D."/>
            <person name="Larimer F."/>
            <person name="Detter C."/>
            <person name="Doggett N."/>
            <person name="Glavina T."/>
            <person name="Hawkins T."/>
            <person name="Richardson P."/>
            <person name="Lucas S."/>
            <person name="Kohara Y."/>
            <person name="Levine M."/>
            <person name="Satoh N."/>
            <person name="Rokhsar D.S."/>
        </authorList>
    </citation>
    <scope>NUCLEOTIDE SEQUENCE [LARGE SCALE GENOMIC DNA]</scope>
</reference>
<protein>
    <submittedName>
        <fullName evidence="1">Uncharacterized protein</fullName>
    </submittedName>
</protein>
<keyword evidence="2" id="KW-1185">Reference proteome</keyword>
<dbReference type="InParanoid" id="H2XRM2"/>
<reference evidence="1" key="3">
    <citation type="submission" date="2025-08" db="UniProtKB">
        <authorList>
            <consortium name="Ensembl"/>
        </authorList>
    </citation>
    <scope>IDENTIFICATION</scope>
</reference>
<sequence>MLWDLQMNTTAAPSPSKPTVHFVHDF</sequence>
<dbReference type="Proteomes" id="UP000008144">
    <property type="component" value="Chromosome 7"/>
</dbReference>
<name>H2XRM2_CIOIN</name>
<evidence type="ECO:0000313" key="1">
    <source>
        <dbReference type="Ensembl" id="ENSCINP00000032306.1"/>
    </source>
</evidence>
<dbReference type="HOGENOM" id="CLU_3417194_0_0_1"/>
<evidence type="ECO:0000313" key="2">
    <source>
        <dbReference type="Proteomes" id="UP000008144"/>
    </source>
</evidence>
<proteinExistence type="predicted"/>
<organism evidence="1 2">
    <name type="scientific">Ciona intestinalis</name>
    <name type="common">Transparent sea squirt</name>
    <name type="synonym">Ascidia intestinalis</name>
    <dbReference type="NCBI Taxonomy" id="7719"/>
    <lineage>
        <taxon>Eukaryota</taxon>
        <taxon>Metazoa</taxon>
        <taxon>Chordata</taxon>
        <taxon>Tunicata</taxon>
        <taxon>Ascidiacea</taxon>
        <taxon>Phlebobranchia</taxon>
        <taxon>Cionidae</taxon>
        <taxon>Ciona</taxon>
    </lineage>
</organism>
<dbReference type="EMBL" id="EAAA01002509">
    <property type="status" value="NOT_ANNOTATED_CDS"/>
    <property type="molecule type" value="Genomic_DNA"/>
</dbReference>
<reference evidence="1" key="4">
    <citation type="submission" date="2025-09" db="UniProtKB">
        <authorList>
            <consortium name="Ensembl"/>
        </authorList>
    </citation>
    <scope>IDENTIFICATION</scope>
</reference>